<dbReference type="AlphaFoldDB" id="A0A1V2EXU5"/>
<keyword evidence="2" id="KW-0808">Transferase</keyword>
<proteinExistence type="predicted"/>
<dbReference type="GO" id="GO:0016747">
    <property type="term" value="F:acyltransferase activity, transferring groups other than amino-acyl groups"/>
    <property type="evidence" value="ECO:0007669"/>
    <property type="project" value="InterPro"/>
</dbReference>
<evidence type="ECO:0000313" key="3">
    <source>
        <dbReference type="Proteomes" id="UP000188729"/>
    </source>
</evidence>
<dbReference type="Proteomes" id="UP000188729">
    <property type="component" value="Unassembled WGS sequence"/>
</dbReference>
<accession>A0A1V2EXU5</accession>
<dbReference type="PROSITE" id="PS51186">
    <property type="entry name" value="GNAT"/>
    <property type="match status" value="1"/>
</dbReference>
<dbReference type="Pfam" id="PF00583">
    <property type="entry name" value="Acetyltransf_1"/>
    <property type="match status" value="1"/>
</dbReference>
<dbReference type="STRING" id="1915074.SPHI_07710"/>
<dbReference type="InterPro" id="IPR016181">
    <property type="entry name" value="Acyl_CoA_acyltransferase"/>
</dbReference>
<feature type="domain" description="N-acetyltransferase" evidence="1">
    <location>
        <begin position="8"/>
        <end position="171"/>
    </location>
</feature>
<evidence type="ECO:0000259" key="1">
    <source>
        <dbReference type="PROSITE" id="PS51186"/>
    </source>
</evidence>
<reference evidence="2 3" key="1">
    <citation type="submission" date="2016-11" db="EMBL/GenBank/DDBJ databases">
        <title>Genome sequence of Sphingomonas jeddahensis G39.</title>
        <authorList>
            <person name="Poehlein A."/>
            <person name="Wuebbeler J.H."/>
            <person name="Steinbuechel A."/>
            <person name="Daniel R."/>
        </authorList>
    </citation>
    <scope>NUCLEOTIDE SEQUENCE [LARGE SCALE GENOMIC DNA]</scope>
    <source>
        <strain evidence="2 3">G39</strain>
    </source>
</reference>
<comment type="caution">
    <text evidence="2">The sequence shown here is derived from an EMBL/GenBank/DDBJ whole genome shotgun (WGS) entry which is preliminary data.</text>
</comment>
<sequence>MTIDRAGTAIRPLERHHLSAALEIQALAYPAALLEHERAFASRITLAGSCCLAATRDGVLIAYLLAHAWPSRAPPSIGNVLADPVVGEVLFIHDLAVSLTGRGTGVGRQLVLRAFDLAARDGLERAELIAVEGAAGYWQRLGFTSPEVPAESAGKVAAYGAAARWMERDIERRN</sequence>
<organism evidence="2 3">
    <name type="scientific">Sphingomonas jeddahensis</name>
    <dbReference type="NCBI Taxonomy" id="1915074"/>
    <lineage>
        <taxon>Bacteria</taxon>
        <taxon>Pseudomonadati</taxon>
        <taxon>Pseudomonadota</taxon>
        <taxon>Alphaproteobacteria</taxon>
        <taxon>Sphingomonadales</taxon>
        <taxon>Sphingomonadaceae</taxon>
        <taxon>Sphingomonas</taxon>
    </lineage>
</organism>
<dbReference type="EMBL" id="MPSB01000002">
    <property type="protein sequence ID" value="ONF97333.1"/>
    <property type="molecule type" value="Genomic_DNA"/>
</dbReference>
<protein>
    <submittedName>
        <fullName evidence="2">Acetyltransferase (GNAT) family protein</fullName>
    </submittedName>
</protein>
<dbReference type="Gene3D" id="3.40.630.30">
    <property type="match status" value="1"/>
</dbReference>
<gene>
    <name evidence="2" type="ORF">SPHI_07710</name>
</gene>
<dbReference type="SUPFAM" id="SSF55729">
    <property type="entry name" value="Acyl-CoA N-acyltransferases (Nat)"/>
    <property type="match status" value="1"/>
</dbReference>
<name>A0A1V2EXU5_9SPHN</name>
<dbReference type="InterPro" id="IPR000182">
    <property type="entry name" value="GNAT_dom"/>
</dbReference>
<evidence type="ECO:0000313" key="2">
    <source>
        <dbReference type="EMBL" id="ONF97333.1"/>
    </source>
</evidence>
<dbReference type="OrthoDB" id="359414at2"/>
<keyword evidence="3" id="KW-1185">Reference proteome</keyword>
<dbReference type="CDD" id="cd04301">
    <property type="entry name" value="NAT_SF"/>
    <property type="match status" value="1"/>
</dbReference>